<evidence type="ECO:0000256" key="1">
    <source>
        <dbReference type="SAM" id="MobiDB-lite"/>
    </source>
</evidence>
<sequence length="217" mass="23943">MNTLDDDRRDVAVLGNLSAAKLNAMYERVPDDDPFEVSGDAIARHNNESGTGGPAKNSPDAADPNPLEGEQTMKNDTPIVPQPTDTTPVEREWEKFEDPTYKPIRHMAGCVPSLCTSHGGPDVAHQGPSRRFERVAETDGESYFLEATPMRLEERGYGYTTPWYVDLQVGSNGERRACLSIELDDLETMADWFCALAERVRKLGDEPGLDLRGPSSC</sequence>
<reference evidence="2 3" key="1">
    <citation type="submission" date="2018-06" db="EMBL/GenBank/DDBJ databases">
        <title>Freshwater and sediment microbial communities from various areas in North America, analyzing microbe dynamics in response to fracking.</title>
        <authorList>
            <person name="Lamendella R."/>
        </authorList>
    </citation>
    <scope>NUCLEOTIDE SEQUENCE [LARGE SCALE GENOMIC DNA]</scope>
    <source>
        <strain evidence="2 3">3b_TX</strain>
    </source>
</reference>
<name>A0A366IKA0_9MICO</name>
<dbReference type="AlphaFoldDB" id="A0A366IKA0"/>
<accession>A0A366IKA0</accession>
<feature type="region of interest" description="Disordered" evidence="1">
    <location>
        <begin position="30"/>
        <end position="89"/>
    </location>
</feature>
<protein>
    <submittedName>
        <fullName evidence="2">Uncharacterized protein</fullName>
    </submittedName>
</protein>
<keyword evidence="3" id="KW-1185">Reference proteome</keyword>
<organism evidence="2 3">
    <name type="scientific">Brevibacterium celere</name>
    <dbReference type="NCBI Taxonomy" id="225845"/>
    <lineage>
        <taxon>Bacteria</taxon>
        <taxon>Bacillati</taxon>
        <taxon>Actinomycetota</taxon>
        <taxon>Actinomycetes</taxon>
        <taxon>Micrococcales</taxon>
        <taxon>Brevibacteriaceae</taxon>
        <taxon>Brevibacterium</taxon>
    </lineage>
</organism>
<evidence type="ECO:0000313" key="2">
    <source>
        <dbReference type="EMBL" id="RBP71559.1"/>
    </source>
</evidence>
<dbReference type="EMBL" id="QNSB01000005">
    <property type="protein sequence ID" value="RBP71559.1"/>
    <property type="molecule type" value="Genomic_DNA"/>
</dbReference>
<dbReference type="Proteomes" id="UP000253509">
    <property type="component" value="Unassembled WGS sequence"/>
</dbReference>
<dbReference type="RefSeq" id="WP_113904061.1">
    <property type="nucleotide sequence ID" value="NZ_QNSB01000005.1"/>
</dbReference>
<evidence type="ECO:0000313" key="3">
    <source>
        <dbReference type="Proteomes" id="UP000253509"/>
    </source>
</evidence>
<gene>
    <name evidence="2" type="ORF">DFO65_105163</name>
</gene>
<proteinExistence type="predicted"/>
<comment type="caution">
    <text evidence="2">The sequence shown here is derived from an EMBL/GenBank/DDBJ whole genome shotgun (WGS) entry which is preliminary data.</text>
</comment>